<dbReference type="KEGG" id="asx:CDL62_12275"/>
<protein>
    <recommendedName>
        <fullName evidence="1">Fibronectin type-III domain-containing protein</fullName>
    </recommendedName>
</protein>
<evidence type="ECO:0000259" key="1">
    <source>
        <dbReference type="PROSITE" id="PS50853"/>
    </source>
</evidence>
<dbReference type="InterPro" id="IPR013783">
    <property type="entry name" value="Ig-like_fold"/>
</dbReference>
<dbReference type="InterPro" id="IPR036116">
    <property type="entry name" value="FN3_sf"/>
</dbReference>
<accession>A0A1T5CFR7</accession>
<feature type="domain" description="Fibronectin type-III" evidence="1">
    <location>
        <begin position="31"/>
        <end position="128"/>
    </location>
</feature>
<dbReference type="Proteomes" id="UP000191055">
    <property type="component" value="Unassembled WGS sequence"/>
</dbReference>
<gene>
    <name evidence="2" type="ORF">SAMN03080601_00809</name>
</gene>
<dbReference type="PROSITE" id="PS50853">
    <property type="entry name" value="FN3"/>
    <property type="match status" value="1"/>
</dbReference>
<evidence type="ECO:0000313" key="3">
    <source>
        <dbReference type="Proteomes" id="UP000191055"/>
    </source>
</evidence>
<dbReference type="OrthoDB" id="9765957at2"/>
<evidence type="ECO:0000313" key="2">
    <source>
        <dbReference type="EMBL" id="SKB58307.1"/>
    </source>
</evidence>
<organism evidence="2 3">
    <name type="scientific">Alkalitalea saponilacus</name>
    <dbReference type="NCBI Taxonomy" id="889453"/>
    <lineage>
        <taxon>Bacteria</taxon>
        <taxon>Pseudomonadati</taxon>
        <taxon>Bacteroidota</taxon>
        <taxon>Bacteroidia</taxon>
        <taxon>Marinilabiliales</taxon>
        <taxon>Marinilabiliaceae</taxon>
        <taxon>Alkalitalea</taxon>
    </lineage>
</organism>
<dbReference type="AlphaFoldDB" id="A0A1T5CFR7"/>
<name>A0A1T5CFR7_9BACT</name>
<dbReference type="STRING" id="889453.SAMN03080601_00809"/>
<dbReference type="CDD" id="cd00063">
    <property type="entry name" value="FN3"/>
    <property type="match status" value="1"/>
</dbReference>
<sequence>MRSLFLVFLGLAFIFISFGCSDDKDSKSLPVVAALEVGNISNSSATVLGQIISTGGSSVISYGVYLDVNPSPDIDNSYIEGSEISPDGLFSVEITSLQSGTEYFVRAFAINEIGIAYSDDVSFITDKSPTSKILVEDVTDVSYASARVIAAVKVNEGFDLEEYGIVWDLDTTPDLESNRVEGEAIDQEGSFVVDLSDLESGKTYYVRVYAIIDAEVIYGEEYSFSTLETEVAKIGQSEIIEVAANSVKIRALIEDDMGTSVISRGVCWNTTGMPEIDDSFVEDEDDGVGEFVTTVSGLNSSTTYYFRAFAINSTGVSYGEEMEIETDAAELARVFAGGIESQTGITANYLGRVPNDGGSPVTSRGVSWSKEPNPTIENNHIIEGEGTGTYRTRIEWLEPNTKYYVRGFAINGEGIAYGSEITFTTNKANVTYTLHRSANPTADELDAYDRITIAMDEALYYYNKYTAFEKHLNVYYNPDVPTADGNFNGTIRFGNKNTMQKVTAMHEIAHTVGVGTTNHWRSNLIVGGVYQGANATSMLRYLTGNATARINGDAAHFWPYGLNFYHEYSSEQDLINHCKIVYSMTLDGLGNW</sequence>
<keyword evidence="3" id="KW-1185">Reference proteome</keyword>
<dbReference type="PROSITE" id="PS51257">
    <property type="entry name" value="PROKAR_LIPOPROTEIN"/>
    <property type="match status" value="1"/>
</dbReference>
<dbReference type="SMART" id="SM00060">
    <property type="entry name" value="FN3"/>
    <property type="match status" value="4"/>
</dbReference>
<dbReference type="RefSeq" id="WP_079556597.1">
    <property type="nucleotide sequence ID" value="NZ_CP021904.1"/>
</dbReference>
<dbReference type="SUPFAM" id="SSF49265">
    <property type="entry name" value="Fibronectin type III"/>
    <property type="match status" value="1"/>
</dbReference>
<dbReference type="Gene3D" id="2.60.40.10">
    <property type="entry name" value="Immunoglobulins"/>
    <property type="match status" value="2"/>
</dbReference>
<proteinExistence type="predicted"/>
<dbReference type="EMBL" id="FUYV01000003">
    <property type="protein sequence ID" value="SKB58307.1"/>
    <property type="molecule type" value="Genomic_DNA"/>
</dbReference>
<dbReference type="InterPro" id="IPR003961">
    <property type="entry name" value="FN3_dom"/>
</dbReference>
<reference evidence="2 3" key="1">
    <citation type="submission" date="2017-02" db="EMBL/GenBank/DDBJ databases">
        <authorList>
            <person name="Peterson S.W."/>
        </authorList>
    </citation>
    <scope>NUCLEOTIDE SEQUENCE [LARGE SCALE GENOMIC DNA]</scope>
    <source>
        <strain evidence="2 3">DSM 24412</strain>
    </source>
</reference>